<feature type="transmembrane region" description="Helical" evidence="1">
    <location>
        <begin position="12"/>
        <end position="29"/>
    </location>
</feature>
<evidence type="ECO:0000256" key="1">
    <source>
        <dbReference type="SAM" id="Phobius"/>
    </source>
</evidence>
<proteinExistence type="predicted"/>
<feature type="transmembrane region" description="Helical" evidence="1">
    <location>
        <begin position="197"/>
        <end position="218"/>
    </location>
</feature>
<evidence type="ECO:0000313" key="3">
    <source>
        <dbReference type="Proteomes" id="UP000239872"/>
    </source>
</evidence>
<keyword evidence="3" id="KW-1185">Reference proteome</keyword>
<dbReference type="EMBL" id="PPSL01000007">
    <property type="protein sequence ID" value="PQJ09138.1"/>
    <property type="molecule type" value="Genomic_DNA"/>
</dbReference>
<dbReference type="AlphaFoldDB" id="A0A2S7SQY0"/>
<feature type="transmembrane region" description="Helical" evidence="1">
    <location>
        <begin position="49"/>
        <end position="74"/>
    </location>
</feature>
<keyword evidence="1" id="KW-0472">Membrane</keyword>
<reference evidence="2 3" key="1">
    <citation type="submission" date="2018-01" db="EMBL/GenBank/DDBJ databases">
        <title>A novel member of the phylum Bacteroidetes isolated from glacier ice.</title>
        <authorList>
            <person name="Liu Q."/>
            <person name="Xin Y.-H."/>
        </authorList>
    </citation>
    <scope>NUCLEOTIDE SEQUENCE [LARGE SCALE GENOMIC DNA]</scope>
    <source>
        <strain evidence="2 3">RB1R16</strain>
    </source>
</reference>
<dbReference type="OrthoDB" id="1161162at2"/>
<gene>
    <name evidence="2" type="ORF">CJD36_020300</name>
</gene>
<dbReference type="InterPro" id="IPR025495">
    <property type="entry name" value="DUF4386"/>
</dbReference>
<protein>
    <submittedName>
        <fullName evidence="2">DUF4386 domain-containing protein</fullName>
    </submittedName>
</protein>
<keyword evidence="1" id="KW-0812">Transmembrane</keyword>
<feature type="transmembrane region" description="Helical" evidence="1">
    <location>
        <begin position="137"/>
        <end position="159"/>
    </location>
</feature>
<name>A0A2S7SQY0_9BACT</name>
<feature type="transmembrane region" description="Helical" evidence="1">
    <location>
        <begin position="86"/>
        <end position="111"/>
    </location>
</feature>
<comment type="caution">
    <text evidence="2">The sequence shown here is derived from an EMBL/GenBank/DDBJ whole genome shotgun (WGS) entry which is preliminary data.</text>
</comment>
<feature type="transmembrane region" description="Helical" evidence="1">
    <location>
        <begin position="171"/>
        <end position="191"/>
    </location>
</feature>
<keyword evidence="1" id="KW-1133">Transmembrane helix</keyword>
<evidence type="ECO:0000313" key="2">
    <source>
        <dbReference type="EMBL" id="PQJ09138.1"/>
    </source>
</evidence>
<organism evidence="2 3">
    <name type="scientific">Flavipsychrobacter stenotrophus</name>
    <dbReference type="NCBI Taxonomy" id="2077091"/>
    <lineage>
        <taxon>Bacteria</taxon>
        <taxon>Pseudomonadati</taxon>
        <taxon>Bacteroidota</taxon>
        <taxon>Chitinophagia</taxon>
        <taxon>Chitinophagales</taxon>
        <taxon>Chitinophagaceae</taxon>
        <taxon>Flavipsychrobacter</taxon>
    </lineage>
</organism>
<dbReference type="Proteomes" id="UP000239872">
    <property type="component" value="Unassembled WGS sequence"/>
</dbReference>
<accession>A0A2S7SQY0</accession>
<dbReference type="Pfam" id="PF14329">
    <property type="entry name" value="DUF4386"/>
    <property type="match status" value="1"/>
</dbReference>
<sequence>MRTDKINATVTGVFFIIAAVAAITGLILYDPLLNHSDYLIRGARYSNQIVLGAFLELILSCSAVGTGIMLYPYLRKVNESLGMGYVCFRMLEVVFILIGIVSVLSLLTLSISFTNTTAPDAASFQATARTLKAIHEWTFMLGPNFMLGINTFIYSYVLFQSKLVPRKISVIGILGAVLVFTAALLELFGIILQISIWGALLGMPIFVYEMTLAIWLIIKGFNYPVETVN</sequence>